<name>A0ABY7HEB4_9BACT</name>
<feature type="region of interest" description="Disordered" evidence="1">
    <location>
        <begin position="175"/>
        <end position="209"/>
    </location>
</feature>
<accession>A0ABY7HEB4</accession>
<proteinExistence type="predicted"/>
<reference evidence="2" key="1">
    <citation type="submission" date="2022-11" db="EMBL/GenBank/DDBJ databases">
        <title>Minimal conservation of predation-associated metabolite biosynthetic gene clusters underscores biosynthetic potential of Myxococcota including descriptions for ten novel species: Archangium lansinium sp. nov., Myxococcus landrumus sp. nov., Nannocystis bai.</title>
        <authorList>
            <person name="Ahearne A."/>
            <person name="Stevens C."/>
            <person name="Dowd S."/>
        </authorList>
    </citation>
    <scope>NUCLEOTIDE SEQUENCE</scope>
    <source>
        <strain evidence="2">Fl3</strain>
    </source>
</reference>
<feature type="compositionally biased region" description="Basic and acidic residues" evidence="1">
    <location>
        <begin position="182"/>
        <end position="192"/>
    </location>
</feature>
<evidence type="ECO:0000313" key="2">
    <source>
        <dbReference type="EMBL" id="WAS97473.1"/>
    </source>
</evidence>
<protein>
    <submittedName>
        <fullName evidence="2">Uncharacterized protein</fullName>
    </submittedName>
</protein>
<keyword evidence="3" id="KW-1185">Reference proteome</keyword>
<sequence length="259" mass="27584">MPTLVLVPALVLVVDVPGSPVLGPVVDVPVESLTPPLTVVPVVGTSVPVLSVPVGAPVGPVIVVPALSPVPVPPLSPPDSPQATITIATNNLAPRLAISPQRIDDAGHAPADLSSSQRTRIARACDTWSCECCNRRTHLQTRLPARNSRAARLTHRHHQANLSRGKHDLSLLSVQSADSEEDRARHELDSEAARASTAAPATWSGPPNVRRGISSIITSSYSSLSALRILIYDSHREMNATMTSRLVRGLRDLRAIHRP</sequence>
<dbReference type="RefSeq" id="WP_269039845.1">
    <property type="nucleotide sequence ID" value="NZ_CP114040.1"/>
</dbReference>
<evidence type="ECO:0000256" key="1">
    <source>
        <dbReference type="SAM" id="MobiDB-lite"/>
    </source>
</evidence>
<organism evidence="2 3">
    <name type="scientific">Nannocystis punicea</name>
    <dbReference type="NCBI Taxonomy" id="2995304"/>
    <lineage>
        <taxon>Bacteria</taxon>
        <taxon>Pseudomonadati</taxon>
        <taxon>Myxococcota</taxon>
        <taxon>Polyangia</taxon>
        <taxon>Nannocystales</taxon>
        <taxon>Nannocystaceae</taxon>
        <taxon>Nannocystis</taxon>
    </lineage>
</organism>
<dbReference type="EMBL" id="CP114040">
    <property type="protein sequence ID" value="WAS97473.1"/>
    <property type="molecule type" value="Genomic_DNA"/>
</dbReference>
<dbReference type="Proteomes" id="UP001164459">
    <property type="component" value="Chromosome"/>
</dbReference>
<evidence type="ECO:0000313" key="3">
    <source>
        <dbReference type="Proteomes" id="UP001164459"/>
    </source>
</evidence>
<gene>
    <name evidence="2" type="ORF">O0S08_15105</name>
</gene>